<dbReference type="EMBL" id="UZAU01000718">
    <property type="status" value="NOT_ANNOTATED_CDS"/>
    <property type="molecule type" value="Genomic_DNA"/>
</dbReference>
<dbReference type="InterPro" id="IPR016140">
    <property type="entry name" value="Bifunc_inhib/LTP/seed_store"/>
</dbReference>
<dbReference type="RefSeq" id="XP_030480618.1">
    <property type="nucleotide sequence ID" value="XM_030624758.2"/>
</dbReference>
<dbReference type="OMA" id="VTHAITC"/>
<dbReference type="InterPro" id="IPR036312">
    <property type="entry name" value="Bifun_inhib/LTP/seed_sf"/>
</dbReference>
<dbReference type="Pfam" id="PF00234">
    <property type="entry name" value="Tryp_alpha_amyl"/>
    <property type="match status" value="1"/>
</dbReference>
<dbReference type="SUPFAM" id="SSF47699">
    <property type="entry name" value="Bifunctional inhibitor/lipid-transfer protein/seed storage 2S albumin"/>
    <property type="match status" value="1"/>
</dbReference>
<dbReference type="PRINTS" id="PR00382">
    <property type="entry name" value="LIPIDTRNSFER"/>
</dbReference>
<comment type="function">
    <text evidence="1 6">Plant non-specific lipid-transfer proteins transfer phospholipids as well as galactolipids across membranes. May play a role in wax or cutin deposition in the cell walls of expanding epidermal cells and certain secretory tissues.</text>
</comment>
<accession>A0A803QE70</accession>
<dbReference type="SMART" id="SM00499">
    <property type="entry name" value="AAI"/>
    <property type="match status" value="1"/>
</dbReference>
<feature type="chain" id="PRO_5030596145" description="Non-specific lipid-transfer protein" evidence="7">
    <location>
        <begin position="26"/>
        <end position="113"/>
    </location>
</feature>
<dbReference type="CDD" id="cd01960">
    <property type="entry name" value="nsLTP1"/>
    <property type="match status" value="1"/>
</dbReference>
<evidence type="ECO:0000256" key="5">
    <source>
        <dbReference type="ARBA" id="ARBA00023157"/>
    </source>
</evidence>
<evidence type="ECO:0000313" key="10">
    <source>
        <dbReference type="Proteomes" id="UP000596661"/>
    </source>
</evidence>
<dbReference type="AlphaFoldDB" id="A0A803QE70"/>
<evidence type="ECO:0000256" key="6">
    <source>
        <dbReference type="RuleBase" id="RU000628"/>
    </source>
</evidence>
<evidence type="ECO:0000313" key="9">
    <source>
        <dbReference type="EnsemblPlants" id="cds.evm.model.09.136"/>
    </source>
</evidence>
<protein>
    <recommendedName>
        <fullName evidence="6">Non-specific lipid-transfer protein</fullName>
    </recommendedName>
</protein>
<proteinExistence type="inferred from homology"/>
<evidence type="ECO:0000259" key="8">
    <source>
        <dbReference type="SMART" id="SM00499"/>
    </source>
</evidence>
<evidence type="ECO:0000256" key="7">
    <source>
        <dbReference type="SAM" id="SignalP"/>
    </source>
</evidence>
<comment type="similarity">
    <text evidence="2 6">Belongs to the plant LTP family.</text>
</comment>
<evidence type="ECO:0000256" key="4">
    <source>
        <dbReference type="ARBA" id="ARBA00023121"/>
    </source>
</evidence>
<dbReference type="PANTHER" id="PTHR33076">
    <property type="entry name" value="NON-SPECIFIC LIPID-TRANSFER PROTEIN 2-RELATED"/>
    <property type="match status" value="1"/>
</dbReference>
<evidence type="ECO:0000256" key="1">
    <source>
        <dbReference type="ARBA" id="ARBA00003211"/>
    </source>
</evidence>
<dbReference type="GO" id="GO:0008289">
    <property type="term" value="F:lipid binding"/>
    <property type="evidence" value="ECO:0007669"/>
    <property type="project" value="UniProtKB-KW"/>
</dbReference>
<keyword evidence="10" id="KW-1185">Reference proteome</keyword>
<name>A0A803QE70_CANSA</name>
<keyword evidence="5" id="KW-1015">Disulfide bond</keyword>
<reference evidence="9" key="2">
    <citation type="submission" date="2021-03" db="UniProtKB">
        <authorList>
            <consortium name="EnsemblPlants"/>
        </authorList>
    </citation>
    <scope>IDENTIFICATION</scope>
</reference>
<sequence>MASSIVKVFCLVVLAMVIASPVTHAITCSQVDSNFDPCLNYLTFGGSGTVPAKCCNGLKSLSNAARTPANRQATCNCLKETAGRIKGFDYNLAAGLPGKCGVSIPCKISPFTN</sequence>
<keyword evidence="3 6" id="KW-0813">Transport</keyword>
<evidence type="ECO:0000256" key="3">
    <source>
        <dbReference type="ARBA" id="ARBA00022448"/>
    </source>
</evidence>
<dbReference type="InterPro" id="IPR000528">
    <property type="entry name" value="Plant_nsLTP"/>
</dbReference>
<feature type="signal peptide" evidence="7">
    <location>
        <begin position="1"/>
        <end position="25"/>
    </location>
</feature>
<dbReference type="Proteomes" id="UP000596661">
    <property type="component" value="Chromosome 9"/>
</dbReference>
<dbReference type="EnsemblPlants" id="evm.model.09.136">
    <property type="protein sequence ID" value="cds.evm.model.09.136"/>
    <property type="gene ID" value="evm.TU.09.136"/>
</dbReference>
<dbReference type="Gene3D" id="1.10.110.10">
    <property type="entry name" value="Plant lipid-transfer and hydrophobic proteins"/>
    <property type="match status" value="1"/>
</dbReference>
<dbReference type="KEGG" id="csav:115697667"/>
<organism evidence="9 10">
    <name type="scientific">Cannabis sativa</name>
    <name type="common">Hemp</name>
    <name type="synonym">Marijuana</name>
    <dbReference type="NCBI Taxonomy" id="3483"/>
    <lineage>
        <taxon>Eukaryota</taxon>
        <taxon>Viridiplantae</taxon>
        <taxon>Streptophyta</taxon>
        <taxon>Embryophyta</taxon>
        <taxon>Tracheophyta</taxon>
        <taxon>Spermatophyta</taxon>
        <taxon>Magnoliopsida</taxon>
        <taxon>eudicotyledons</taxon>
        <taxon>Gunneridae</taxon>
        <taxon>Pentapetalae</taxon>
        <taxon>rosids</taxon>
        <taxon>fabids</taxon>
        <taxon>Rosales</taxon>
        <taxon>Cannabaceae</taxon>
        <taxon>Cannabis</taxon>
    </lineage>
</organism>
<dbReference type="Gramene" id="evm.model.09.136">
    <property type="protein sequence ID" value="cds.evm.model.09.136"/>
    <property type="gene ID" value="evm.TU.09.136"/>
</dbReference>
<dbReference type="GeneID" id="115697667"/>
<gene>
    <name evidence="9" type="primary">LOC115697667</name>
</gene>
<keyword evidence="7" id="KW-0732">Signal</keyword>
<reference evidence="9" key="1">
    <citation type="submission" date="2018-11" db="EMBL/GenBank/DDBJ databases">
        <authorList>
            <person name="Grassa J C."/>
        </authorList>
    </citation>
    <scope>NUCLEOTIDE SEQUENCE [LARGE SCALE GENOMIC DNA]</scope>
</reference>
<dbReference type="OrthoDB" id="1159998at2759"/>
<feature type="domain" description="Bifunctional inhibitor/plant lipid transfer protein/seed storage helical" evidence="8">
    <location>
        <begin position="28"/>
        <end position="106"/>
    </location>
</feature>
<keyword evidence="4 6" id="KW-0446">Lipid-binding</keyword>
<evidence type="ECO:0000256" key="2">
    <source>
        <dbReference type="ARBA" id="ARBA00009748"/>
    </source>
</evidence>
<dbReference type="GO" id="GO:0006869">
    <property type="term" value="P:lipid transport"/>
    <property type="evidence" value="ECO:0007669"/>
    <property type="project" value="InterPro"/>
</dbReference>